<dbReference type="EMBL" id="CP012075">
    <property type="protein sequence ID" value="AKU70693.1"/>
    <property type="molecule type" value="Genomic_DNA"/>
</dbReference>
<organism evidence="1 3">
    <name type="scientific">Prevotella fusca JCM 17724</name>
    <dbReference type="NCBI Taxonomy" id="1236517"/>
    <lineage>
        <taxon>Bacteria</taxon>
        <taxon>Pseudomonadati</taxon>
        <taxon>Bacteroidota</taxon>
        <taxon>Bacteroidia</taxon>
        <taxon>Bacteroidales</taxon>
        <taxon>Prevotellaceae</taxon>
        <taxon>Prevotella</taxon>
    </lineage>
</organism>
<reference evidence="2 4" key="2">
    <citation type="submission" date="2021-03" db="EMBL/GenBank/DDBJ databases">
        <title>Human Oral Microbial Genomes.</title>
        <authorList>
            <person name="Johnston C.D."/>
            <person name="Chen T."/>
            <person name="Dewhirst F.E."/>
        </authorList>
    </citation>
    <scope>NUCLEOTIDE SEQUENCE [LARGE SCALE GENOMIC DNA]</scope>
    <source>
        <strain evidence="2 4">W1435</strain>
    </source>
</reference>
<dbReference type="AlphaFoldDB" id="A0A0K1NP78"/>
<accession>A0A0K1NP78</accession>
<dbReference type="OrthoDB" id="9960517at2"/>
<dbReference type="Proteomes" id="UP000682005">
    <property type="component" value="Chromosome 2"/>
</dbReference>
<keyword evidence="4" id="KW-1185">Reference proteome</keyword>
<evidence type="ECO:0000313" key="2">
    <source>
        <dbReference type="EMBL" id="QUB86233.1"/>
    </source>
</evidence>
<reference evidence="1 3" key="1">
    <citation type="submission" date="2015-07" db="EMBL/GenBank/DDBJ databases">
        <authorList>
            <person name="Noorani M."/>
        </authorList>
    </citation>
    <scope>NUCLEOTIDE SEQUENCE [LARGE SCALE GENOMIC DNA]</scope>
    <source>
        <strain evidence="1 3">W1435</strain>
    </source>
</reference>
<evidence type="ECO:0000313" key="3">
    <source>
        <dbReference type="Proteomes" id="UP000060345"/>
    </source>
</evidence>
<dbReference type="EMBL" id="CP072369">
    <property type="protein sequence ID" value="QUB86233.1"/>
    <property type="molecule type" value="Genomic_DNA"/>
</dbReference>
<proteinExistence type="predicted"/>
<dbReference type="KEGG" id="pfus:ADJ77_10105"/>
<gene>
    <name evidence="1" type="ORF">ADJ77_10105</name>
    <name evidence="2" type="ORF">J5A51_00330</name>
</gene>
<protein>
    <submittedName>
        <fullName evidence="1">Uncharacterized protein</fullName>
    </submittedName>
</protein>
<evidence type="ECO:0000313" key="1">
    <source>
        <dbReference type="EMBL" id="AKU70693.1"/>
    </source>
</evidence>
<sequence>MWSNEEYKDSFFLVDSAYFSKTLYQTEYYTLQIYKSGSKYRDKIGDEMAAPVNYLMLVTVDDKEQVIDSMTCYYFVYFLYESAERYFQIKNNTTINIYDFYIDEIKAQFKGKYTYKISKEGKFVLTNIYPPHDL</sequence>
<name>A0A0K1NP78_9BACT</name>
<dbReference type="Proteomes" id="UP000060345">
    <property type="component" value="Chromosome 2"/>
</dbReference>
<evidence type="ECO:0000313" key="4">
    <source>
        <dbReference type="Proteomes" id="UP000682005"/>
    </source>
</evidence>